<dbReference type="SUPFAM" id="SSF55681">
    <property type="entry name" value="Class II aaRS and biotin synthetases"/>
    <property type="match status" value="1"/>
</dbReference>
<evidence type="ECO:0000256" key="4">
    <source>
        <dbReference type="ARBA" id="ARBA00024732"/>
    </source>
</evidence>
<feature type="region of interest" description="Disordered" evidence="6">
    <location>
        <begin position="1"/>
        <end position="57"/>
    </location>
</feature>
<keyword evidence="3 5" id="KW-0012">Acyltransferase</keyword>
<dbReference type="EC" id="2.3.1.181" evidence="5"/>
<evidence type="ECO:0000259" key="7">
    <source>
        <dbReference type="PROSITE" id="PS51733"/>
    </source>
</evidence>
<dbReference type="InterPro" id="IPR000544">
    <property type="entry name" value="Octanoyltransferase"/>
</dbReference>
<dbReference type="Pfam" id="PF21948">
    <property type="entry name" value="LplA-B_cat"/>
    <property type="match status" value="1"/>
</dbReference>
<comment type="miscellaneous">
    <text evidence="5">In the reaction, the free carboxyl group of octanoic acid is attached via an amide linkage to the epsilon-amino group of a specific lysine residue of lipoyl domains of lipoate-dependent enzymes.</text>
</comment>
<dbReference type="GO" id="GO:0009249">
    <property type="term" value="P:protein lipoylation"/>
    <property type="evidence" value="ECO:0007669"/>
    <property type="project" value="InterPro"/>
</dbReference>
<dbReference type="NCBIfam" id="TIGR00214">
    <property type="entry name" value="lipB"/>
    <property type="match status" value="1"/>
</dbReference>
<accession>A0A7V0T5B0</accession>
<proteinExistence type="inferred from homology"/>
<dbReference type="InterPro" id="IPR004143">
    <property type="entry name" value="BPL_LPL_catalytic"/>
</dbReference>
<dbReference type="AlphaFoldDB" id="A0A7V0T5B0"/>
<comment type="function">
    <text evidence="4 5">Catalyzes the transfer of endogenously produced octanoic acid from octanoyl-acyl-carrier-protein onto the lipoyl domains of lipoate-dependent enzymes. Lipoyl-ACP can also act as a substrate although octanoyl-ACP is likely to be the physiological substrate.</text>
</comment>
<evidence type="ECO:0000256" key="6">
    <source>
        <dbReference type="SAM" id="MobiDB-lite"/>
    </source>
</evidence>
<protein>
    <recommendedName>
        <fullName evidence="5">Octanoyltransferase</fullName>
        <ecNumber evidence="5">2.3.1.181</ecNumber>
    </recommendedName>
    <alternativeName>
        <fullName evidence="5">Lipoate-protein ligase B</fullName>
    </alternativeName>
    <alternativeName>
        <fullName evidence="5">Lipoyl/octanoyl transferase</fullName>
    </alternativeName>
    <alternativeName>
        <fullName evidence="5">Octanoyl-[acyl-carrier-protein]-protein N-octanoyltransferase</fullName>
    </alternativeName>
</protein>
<comment type="catalytic activity">
    <reaction evidence="5">
        <text>octanoyl-[ACP] + L-lysyl-[protein] = N(6)-octanoyl-L-lysyl-[protein] + holo-[ACP] + H(+)</text>
        <dbReference type="Rhea" id="RHEA:17665"/>
        <dbReference type="Rhea" id="RHEA-COMP:9636"/>
        <dbReference type="Rhea" id="RHEA-COMP:9685"/>
        <dbReference type="Rhea" id="RHEA-COMP:9752"/>
        <dbReference type="Rhea" id="RHEA-COMP:9928"/>
        <dbReference type="ChEBI" id="CHEBI:15378"/>
        <dbReference type="ChEBI" id="CHEBI:29969"/>
        <dbReference type="ChEBI" id="CHEBI:64479"/>
        <dbReference type="ChEBI" id="CHEBI:78463"/>
        <dbReference type="ChEBI" id="CHEBI:78809"/>
        <dbReference type="EC" id="2.3.1.181"/>
    </reaction>
</comment>
<evidence type="ECO:0000256" key="1">
    <source>
        <dbReference type="ARBA" id="ARBA00004821"/>
    </source>
</evidence>
<organism evidence="8">
    <name type="scientific">candidate division WOR-3 bacterium</name>
    <dbReference type="NCBI Taxonomy" id="2052148"/>
    <lineage>
        <taxon>Bacteria</taxon>
        <taxon>Bacteria division WOR-3</taxon>
    </lineage>
</organism>
<feature type="binding site" evidence="5">
    <location>
        <begin position="131"/>
        <end position="138"/>
    </location>
    <ligand>
        <name>substrate</name>
    </ligand>
</feature>
<dbReference type="PANTHER" id="PTHR10993">
    <property type="entry name" value="OCTANOYLTRANSFERASE"/>
    <property type="match status" value="1"/>
</dbReference>
<evidence type="ECO:0000313" key="8">
    <source>
        <dbReference type="EMBL" id="HDQ99115.1"/>
    </source>
</evidence>
<dbReference type="Gene3D" id="3.30.930.10">
    <property type="entry name" value="Bira Bifunctional Protein, Domain 2"/>
    <property type="match status" value="1"/>
</dbReference>
<feature type="binding site" evidence="5">
    <location>
        <begin position="198"/>
        <end position="200"/>
    </location>
    <ligand>
        <name>substrate</name>
    </ligand>
</feature>
<dbReference type="CDD" id="cd16444">
    <property type="entry name" value="LipB"/>
    <property type="match status" value="1"/>
</dbReference>
<dbReference type="PROSITE" id="PS51733">
    <property type="entry name" value="BPL_LPL_CATALYTIC"/>
    <property type="match status" value="1"/>
</dbReference>
<evidence type="ECO:0000256" key="3">
    <source>
        <dbReference type="ARBA" id="ARBA00023315"/>
    </source>
</evidence>
<feature type="binding site" evidence="5">
    <location>
        <begin position="211"/>
        <end position="213"/>
    </location>
    <ligand>
        <name>substrate</name>
    </ligand>
</feature>
<reference evidence="8" key="1">
    <citation type="journal article" date="2020" name="mSystems">
        <title>Genome- and Community-Level Interaction Insights into Carbon Utilization and Element Cycling Functions of Hydrothermarchaeota in Hydrothermal Sediment.</title>
        <authorList>
            <person name="Zhou Z."/>
            <person name="Liu Y."/>
            <person name="Xu W."/>
            <person name="Pan J."/>
            <person name="Luo Z.H."/>
            <person name="Li M."/>
        </authorList>
    </citation>
    <scope>NUCLEOTIDE SEQUENCE [LARGE SCALE GENOMIC DNA]</scope>
    <source>
        <strain evidence="8">SpSt-1182</strain>
    </source>
</reference>
<dbReference type="Proteomes" id="UP000885672">
    <property type="component" value="Unassembled WGS sequence"/>
</dbReference>
<dbReference type="HAMAP" id="MF_00013">
    <property type="entry name" value="LipB"/>
    <property type="match status" value="1"/>
</dbReference>
<feature type="active site" description="Acyl-thioester intermediate" evidence="5">
    <location>
        <position position="229"/>
    </location>
</feature>
<dbReference type="PROSITE" id="PS01313">
    <property type="entry name" value="LIPB"/>
    <property type="match status" value="1"/>
</dbReference>
<sequence>MRPRPTASSPRRRWRSNSGSRPRISAGSSTRTRRCPSSCSKRRRRFTAARSTLSTGSPGLLLQPGRVAYETALELQHRLVELRRREKVPDTLVLLAHPPVITIGRNAGPENLLVSEAELERRGAKLFRVERGGDVTYHGPGQLVGYPVFRLRTGSVGVRRFVEAVEAALIRALAGLGVTAGLDPGGIGVWVGPRKIASLGVAVRHGVTFHGFALNVTTDLDWFRLMNPCGMARVEMTSIEREGGVTEAGTVRDAVVRAFEMEFERSFLPGAIPAD</sequence>
<dbReference type="PANTHER" id="PTHR10993:SF7">
    <property type="entry name" value="LIPOYLTRANSFERASE 2, MITOCHONDRIAL-RELATED"/>
    <property type="match status" value="1"/>
</dbReference>
<keyword evidence="2 5" id="KW-0808">Transferase</keyword>
<feature type="site" description="Lowers pKa of active site Cys" evidence="5">
    <location>
        <position position="195"/>
    </location>
</feature>
<evidence type="ECO:0000256" key="2">
    <source>
        <dbReference type="ARBA" id="ARBA00022679"/>
    </source>
</evidence>
<dbReference type="InterPro" id="IPR045864">
    <property type="entry name" value="aa-tRNA-synth_II/BPL/LPL"/>
</dbReference>
<dbReference type="InterPro" id="IPR020605">
    <property type="entry name" value="Octanoyltransferase_CS"/>
</dbReference>
<dbReference type="GO" id="GO:0005737">
    <property type="term" value="C:cytoplasm"/>
    <property type="evidence" value="ECO:0007669"/>
    <property type="project" value="UniProtKB-SubCell"/>
</dbReference>
<comment type="caution">
    <text evidence="8">The sequence shown here is derived from an EMBL/GenBank/DDBJ whole genome shotgun (WGS) entry which is preliminary data.</text>
</comment>
<dbReference type="UniPathway" id="UPA00538">
    <property type="reaction ID" value="UER00592"/>
</dbReference>
<evidence type="ECO:0000256" key="5">
    <source>
        <dbReference type="HAMAP-Rule" id="MF_00013"/>
    </source>
</evidence>
<comment type="subcellular location">
    <subcellularLocation>
        <location evidence="5">Cytoplasm</location>
    </subcellularLocation>
</comment>
<dbReference type="GO" id="GO:0033819">
    <property type="term" value="F:lipoyl(octanoyl) transferase activity"/>
    <property type="evidence" value="ECO:0007669"/>
    <property type="project" value="UniProtKB-EC"/>
</dbReference>
<comment type="pathway">
    <text evidence="1 5">Protein modification; protein lipoylation via endogenous pathway; protein N(6)-(lipoyl)lysine from octanoyl-[acyl-carrier-protein]: step 1/2.</text>
</comment>
<feature type="domain" description="BPL/LPL catalytic" evidence="7">
    <location>
        <begin position="86"/>
        <end position="267"/>
    </location>
</feature>
<comment type="similarity">
    <text evidence="5">Belongs to the LipB family.</text>
</comment>
<gene>
    <name evidence="5 8" type="primary">lipB</name>
    <name evidence="8" type="ORF">ENN51_02360</name>
</gene>
<keyword evidence="5" id="KW-0963">Cytoplasm</keyword>
<name>A0A7V0T5B0_UNCW3</name>
<dbReference type="EMBL" id="DSBX01000090">
    <property type="protein sequence ID" value="HDQ99115.1"/>
    <property type="molecule type" value="Genomic_DNA"/>
</dbReference>